<gene>
    <name evidence="2" type="ORF">PQR63_16875</name>
</gene>
<name>A0ABW8ZAL5_9BURK</name>
<dbReference type="EMBL" id="JAQQFR010000011">
    <property type="protein sequence ID" value="MFL9880076.1"/>
    <property type="molecule type" value="Genomic_DNA"/>
</dbReference>
<dbReference type="GO" id="GO:0032259">
    <property type="term" value="P:methylation"/>
    <property type="evidence" value="ECO:0007669"/>
    <property type="project" value="UniProtKB-KW"/>
</dbReference>
<dbReference type="GO" id="GO:0008168">
    <property type="term" value="F:methyltransferase activity"/>
    <property type="evidence" value="ECO:0007669"/>
    <property type="project" value="UniProtKB-KW"/>
</dbReference>
<dbReference type="RefSeq" id="WP_408169156.1">
    <property type="nucleotide sequence ID" value="NZ_JAQQFR010000011.1"/>
</dbReference>
<protein>
    <submittedName>
        <fullName evidence="2">FkbM family methyltransferase</fullName>
    </submittedName>
</protein>
<sequence length="235" mass="26309">MTNPTMNILRTFVKMLPDRMQHAASKWYFFRQIRTGRFKSHEAEWARLSNWLSPGDWCIDVGANVGRYSLKMSELVGSSGQVIAFEPLTHTFDLLTHFVEKGGYRNITMLNAAATEQTCLIRIAPDLFPANPNYIFDTNTGSRISSTDNGAGDSKLGLSIDSLKLPHRIALVKMDVEGHELAVCKGMTELIQRDHPVLIVEVQNATTGVPEFLAQFGYQGVRSSENSRNLVFTKK</sequence>
<keyword evidence="2" id="KW-0808">Transferase</keyword>
<dbReference type="Pfam" id="PF05050">
    <property type="entry name" value="Methyltransf_21"/>
    <property type="match status" value="1"/>
</dbReference>
<dbReference type="Gene3D" id="3.40.50.150">
    <property type="entry name" value="Vaccinia Virus protein VP39"/>
    <property type="match status" value="1"/>
</dbReference>
<organism evidence="2 3">
    <name type="scientific">Herbaspirillum rhizosphaerae</name>
    <dbReference type="NCBI Taxonomy" id="346179"/>
    <lineage>
        <taxon>Bacteria</taxon>
        <taxon>Pseudomonadati</taxon>
        <taxon>Pseudomonadota</taxon>
        <taxon>Betaproteobacteria</taxon>
        <taxon>Burkholderiales</taxon>
        <taxon>Oxalobacteraceae</taxon>
        <taxon>Herbaspirillum</taxon>
    </lineage>
</organism>
<feature type="domain" description="Methyltransferase FkbM" evidence="1">
    <location>
        <begin position="60"/>
        <end position="218"/>
    </location>
</feature>
<evidence type="ECO:0000313" key="3">
    <source>
        <dbReference type="Proteomes" id="UP001629214"/>
    </source>
</evidence>
<reference evidence="2 3" key="1">
    <citation type="journal article" date="2024" name="Chem. Sci.">
        <title>Discovery of megapolipeptins by genome mining of a Burkholderiales bacteria collection.</title>
        <authorList>
            <person name="Paulo B.S."/>
            <person name="Recchia M.J.J."/>
            <person name="Lee S."/>
            <person name="Fergusson C.H."/>
            <person name="Romanowski S.B."/>
            <person name="Hernandez A."/>
            <person name="Krull N."/>
            <person name="Liu D.Y."/>
            <person name="Cavanagh H."/>
            <person name="Bos A."/>
            <person name="Gray C.A."/>
            <person name="Murphy B.T."/>
            <person name="Linington R.G."/>
            <person name="Eustaquio A.S."/>
        </authorList>
    </citation>
    <scope>NUCLEOTIDE SEQUENCE [LARGE SCALE GENOMIC DNA]</scope>
    <source>
        <strain evidence="2 3">RL21-008-BIB-B</strain>
    </source>
</reference>
<dbReference type="PANTHER" id="PTHR34203:SF15">
    <property type="entry name" value="SLL1173 PROTEIN"/>
    <property type="match status" value="1"/>
</dbReference>
<dbReference type="InterPro" id="IPR006342">
    <property type="entry name" value="FkbM_mtfrase"/>
</dbReference>
<evidence type="ECO:0000259" key="1">
    <source>
        <dbReference type="Pfam" id="PF05050"/>
    </source>
</evidence>
<keyword evidence="2" id="KW-0489">Methyltransferase</keyword>
<dbReference type="NCBIfam" id="TIGR01444">
    <property type="entry name" value="fkbM_fam"/>
    <property type="match status" value="1"/>
</dbReference>
<keyword evidence="3" id="KW-1185">Reference proteome</keyword>
<dbReference type="Proteomes" id="UP001629214">
    <property type="component" value="Unassembled WGS sequence"/>
</dbReference>
<dbReference type="InterPro" id="IPR029063">
    <property type="entry name" value="SAM-dependent_MTases_sf"/>
</dbReference>
<proteinExistence type="predicted"/>
<dbReference type="InterPro" id="IPR052514">
    <property type="entry name" value="SAM-dependent_MTase"/>
</dbReference>
<dbReference type="PANTHER" id="PTHR34203">
    <property type="entry name" value="METHYLTRANSFERASE, FKBM FAMILY PROTEIN"/>
    <property type="match status" value="1"/>
</dbReference>
<dbReference type="SUPFAM" id="SSF53335">
    <property type="entry name" value="S-adenosyl-L-methionine-dependent methyltransferases"/>
    <property type="match status" value="1"/>
</dbReference>
<comment type="caution">
    <text evidence="2">The sequence shown here is derived from an EMBL/GenBank/DDBJ whole genome shotgun (WGS) entry which is preliminary data.</text>
</comment>
<evidence type="ECO:0000313" key="2">
    <source>
        <dbReference type="EMBL" id="MFL9880076.1"/>
    </source>
</evidence>
<accession>A0ABW8ZAL5</accession>